<dbReference type="RefSeq" id="WP_147110195.1">
    <property type="nucleotide sequence ID" value="NZ_BJVJ01000041.1"/>
</dbReference>
<keyword evidence="2" id="KW-1133">Transmembrane helix</keyword>
<evidence type="ECO:0000313" key="4">
    <source>
        <dbReference type="EMBL" id="GEL24883.1"/>
    </source>
</evidence>
<feature type="signal peptide" evidence="3">
    <location>
        <begin position="1"/>
        <end position="25"/>
    </location>
</feature>
<sequence>MQKSLHPVRGAVAVLVAAAALGLVAACGGGGDPITPATASTRTQQGVPLQGAPEGSRLAGAPERPQLTVQTLPPEGPLAGDPQAPVVTGTGVSRGVLPQQPAEPTGVRSPVATIGGEPEPTAAESGGGPGWLWIALGAVVVAALAFLGGRLSAPARGAHAPAGPPPMAPPARAPRGPEPGTGPIPLTAPVAAPPRPGPREAALVDGIIGAHDLAADEAQQRHLEQVLRRTGIVPVVPAPGSLLEHGEVVGTAPAASPDEVGTVADVVRYGWADGGSIIRPAQVIVYVEAAE</sequence>
<evidence type="ECO:0008006" key="6">
    <source>
        <dbReference type="Google" id="ProtNLM"/>
    </source>
</evidence>
<feature type="region of interest" description="Disordered" evidence="1">
    <location>
        <begin position="155"/>
        <end position="199"/>
    </location>
</feature>
<evidence type="ECO:0000313" key="5">
    <source>
        <dbReference type="Proteomes" id="UP000321685"/>
    </source>
</evidence>
<keyword evidence="5" id="KW-1185">Reference proteome</keyword>
<keyword evidence="3" id="KW-0732">Signal</keyword>
<evidence type="ECO:0000256" key="3">
    <source>
        <dbReference type="SAM" id="SignalP"/>
    </source>
</evidence>
<dbReference type="Gene3D" id="2.30.22.10">
    <property type="entry name" value="Head domain of nucleotide exchange factor GrpE"/>
    <property type="match status" value="1"/>
</dbReference>
<accession>A0A511DKS1</accession>
<feature type="compositionally biased region" description="Pro residues" evidence="1">
    <location>
        <begin position="162"/>
        <end position="182"/>
    </location>
</feature>
<feature type="chain" id="PRO_5039560926" description="Nucleotide exchange factor GrpE" evidence="3">
    <location>
        <begin position="26"/>
        <end position="291"/>
    </location>
</feature>
<evidence type="ECO:0000256" key="1">
    <source>
        <dbReference type="SAM" id="MobiDB-lite"/>
    </source>
</evidence>
<keyword evidence="2" id="KW-0472">Membrane</keyword>
<protein>
    <recommendedName>
        <fullName evidence="6">Nucleotide exchange factor GrpE</fullName>
    </recommendedName>
</protein>
<name>A0A511DKS1_9PSEU</name>
<reference evidence="4 5" key="1">
    <citation type="submission" date="2019-07" db="EMBL/GenBank/DDBJ databases">
        <title>Whole genome shotgun sequence of Pseudonocardia sulfidoxydans NBRC 16205.</title>
        <authorList>
            <person name="Hosoyama A."/>
            <person name="Uohara A."/>
            <person name="Ohji S."/>
            <person name="Ichikawa N."/>
        </authorList>
    </citation>
    <scope>NUCLEOTIDE SEQUENCE [LARGE SCALE GENOMIC DNA]</scope>
    <source>
        <strain evidence="4 5">NBRC 16205</strain>
    </source>
</reference>
<proteinExistence type="predicted"/>
<dbReference type="AlphaFoldDB" id="A0A511DKS1"/>
<gene>
    <name evidence="4" type="ORF">PSU4_38370</name>
</gene>
<dbReference type="InterPro" id="IPR009012">
    <property type="entry name" value="GrpE_head"/>
</dbReference>
<comment type="caution">
    <text evidence="4">The sequence shown here is derived from an EMBL/GenBank/DDBJ whole genome shotgun (WGS) entry which is preliminary data.</text>
</comment>
<dbReference type="PROSITE" id="PS51257">
    <property type="entry name" value="PROKAR_LIPOPROTEIN"/>
    <property type="match status" value="1"/>
</dbReference>
<dbReference type="Proteomes" id="UP000321685">
    <property type="component" value="Unassembled WGS sequence"/>
</dbReference>
<feature type="region of interest" description="Disordered" evidence="1">
    <location>
        <begin position="35"/>
        <end position="62"/>
    </location>
</feature>
<dbReference type="EMBL" id="BJVJ01000041">
    <property type="protein sequence ID" value="GEL24883.1"/>
    <property type="molecule type" value="Genomic_DNA"/>
</dbReference>
<dbReference type="GO" id="GO:0006457">
    <property type="term" value="P:protein folding"/>
    <property type="evidence" value="ECO:0007669"/>
    <property type="project" value="InterPro"/>
</dbReference>
<keyword evidence="2" id="KW-0812">Transmembrane</keyword>
<dbReference type="OrthoDB" id="3701169at2"/>
<evidence type="ECO:0000256" key="2">
    <source>
        <dbReference type="SAM" id="Phobius"/>
    </source>
</evidence>
<feature type="compositionally biased region" description="Polar residues" evidence="1">
    <location>
        <begin position="37"/>
        <end position="47"/>
    </location>
</feature>
<organism evidence="4 5">
    <name type="scientific">Pseudonocardia sulfidoxydans NBRC 16205</name>
    <dbReference type="NCBI Taxonomy" id="1223511"/>
    <lineage>
        <taxon>Bacteria</taxon>
        <taxon>Bacillati</taxon>
        <taxon>Actinomycetota</taxon>
        <taxon>Actinomycetes</taxon>
        <taxon>Pseudonocardiales</taxon>
        <taxon>Pseudonocardiaceae</taxon>
        <taxon>Pseudonocardia</taxon>
    </lineage>
</organism>
<feature type="transmembrane region" description="Helical" evidence="2">
    <location>
        <begin position="130"/>
        <end position="149"/>
    </location>
</feature>